<evidence type="ECO:0000256" key="8">
    <source>
        <dbReference type="ARBA" id="ARBA00023049"/>
    </source>
</evidence>
<keyword evidence="12" id="KW-1185">Reference proteome</keyword>
<keyword evidence="8" id="KW-0482">Metalloprotease</keyword>
<dbReference type="CDD" id="cd04275">
    <property type="entry name" value="ZnMc_pappalysin_like"/>
    <property type="match status" value="1"/>
</dbReference>
<evidence type="ECO:0000256" key="2">
    <source>
        <dbReference type="ARBA" id="ARBA00008721"/>
    </source>
</evidence>
<keyword evidence="5" id="KW-0732">Signal</keyword>
<keyword evidence="6" id="KW-0378">Hydrolase</keyword>
<keyword evidence="9" id="KW-1015">Disulfide bond</keyword>
<dbReference type="InterPro" id="IPR008754">
    <property type="entry name" value="Peptidase_M43"/>
</dbReference>
<proteinExistence type="inferred from homology"/>
<evidence type="ECO:0000256" key="5">
    <source>
        <dbReference type="ARBA" id="ARBA00022729"/>
    </source>
</evidence>
<dbReference type="Pfam" id="PF05572">
    <property type="entry name" value="Peptidase_M43"/>
    <property type="match status" value="1"/>
</dbReference>
<comment type="function">
    <text evidence="1">Secreted metalloproteinase that allows assimilation of proteinaceous substrates.</text>
</comment>
<evidence type="ECO:0000256" key="1">
    <source>
        <dbReference type="ARBA" id="ARBA00003174"/>
    </source>
</evidence>
<dbReference type="GO" id="GO:0006508">
    <property type="term" value="P:proteolysis"/>
    <property type="evidence" value="ECO:0007669"/>
    <property type="project" value="UniProtKB-KW"/>
</dbReference>
<dbReference type="OrthoDB" id="536211at2759"/>
<dbReference type="Gene3D" id="3.40.390.10">
    <property type="entry name" value="Collagenase (Catalytic Domain)"/>
    <property type="match status" value="1"/>
</dbReference>
<protein>
    <submittedName>
        <fullName evidence="11">Peptidase M43, pregnancy-associated plasma-A</fullName>
    </submittedName>
</protein>
<dbReference type="AlphaFoldDB" id="A0A168BKX1"/>
<dbReference type="GO" id="GO:0046872">
    <property type="term" value="F:metal ion binding"/>
    <property type="evidence" value="ECO:0007669"/>
    <property type="project" value="UniProtKB-KW"/>
</dbReference>
<dbReference type="GO" id="GO:0008237">
    <property type="term" value="F:metallopeptidase activity"/>
    <property type="evidence" value="ECO:0007669"/>
    <property type="project" value="UniProtKB-KW"/>
</dbReference>
<sequence>MQINTLAQQMTVLNANFALTGFSFVLRDVDYKVDARWANLQGADDELYIKSVLRRGSYRDLNLYYFASTWKGNTGWCYYPAANARGGLITKALLADGCTIHSGTLPGGSFAPWNEGKITSHEVGHWLGLMHTFENGCGDGDLVDDTPAQAEATSGCPIGRDSCFQPGLDPIHNFMDYSDNSCQYEFTPGQTARMQSVWDYYRA</sequence>
<comment type="similarity">
    <text evidence="2">Belongs to the peptidase M43B family.</text>
</comment>
<evidence type="ECO:0000313" key="12">
    <source>
        <dbReference type="Proteomes" id="UP000078544"/>
    </source>
</evidence>
<dbReference type="PANTHER" id="PTHR47466:SF1">
    <property type="entry name" value="METALLOPROTEASE MEP1 (AFU_ORTHOLOGUE AFUA_1G07730)-RELATED"/>
    <property type="match status" value="1"/>
</dbReference>
<evidence type="ECO:0000256" key="3">
    <source>
        <dbReference type="ARBA" id="ARBA00022670"/>
    </source>
</evidence>
<accession>A0A168BKX1</accession>
<keyword evidence="4" id="KW-0479">Metal-binding</keyword>
<dbReference type="Proteomes" id="UP000078544">
    <property type="component" value="Unassembled WGS sequence"/>
</dbReference>
<name>A0A168BKX1_9HYPO</name>
<evidence type="ECO:0000256" key="4">
    <source>
        <dbReference type="ARBA" id="ARBA00022723"/>
    </source>
</evidence>
<comment type="caution">
    <text evidence="11">The sequence shown here is derived from an EMBL/GenBank/DDBJ whole genome shotgun (WGS) entry which is preliminary data.</text>
</comment>
<evidence type="ECO:0000256" key="7">
    <source>
        <dbReference type="ARBA" id="ARBA00022833"/>
    </source>
</evidence>
<evidence type="ECO:0000256" key="6">
    <source>
        <dbReference type="ARBA" id="ARBA00022801"/>
    </source>
</evidence>
<reference evidence="11 12" key="1">
    <citation type="journal article" date="2016" name="Genome Biol. Evol.">
        <title>Divergent and convergent evolution of fungal pathogenicity.</title>
        <authorList>
            <person name="Shang Y."/>
            <person name="Xiao G."/>
            <person name="Zheng P."/>
            <person name="Cen K."/>
            <person name="Zhan S."/>
            <person name="Wang C."/>
        </authorList>
    </citation>
    <scope>NUCLEOTIDE SEQUENCE [LARGE SCALE GENOMIC DNA]</scope>
    <source>
        <strain evidence="11 12">RCEF 2490</strain>
    </source>
</reference>
<keyword evidence="7" id="KW-0862">Zinc</keyword>
<evidence type="ECO:0000259" key="10">
    <source>
        <dbReference type="Pfam" id="PF05572"/>
    </source>
</evidence>
<keyword evidence="3" id="KW-0645">Protease</keyword>
<feature type="domain" description="Peptidase M43 pregnancy-associated plasma-A" evidence="10">
    <location>
        <begin position="119"/>
        <end position="197"/>
    </location>
</feature>
<evidence type="ECO:0000256" key="9">
    <source>
        <dbReference type="ARBA" id="ARBA00023157"/>
    </source>
</evidence>
<organism evidence="11 12">
    <name type="scientific">Moelleriella libera RCEF 2490</name>
    <dbReference type="NCBI Taxonomy" id="1081109"/>
    <lineage>
        <taxon>Eukaryota</taxon>
        <taxon>Fungi</taxon>
        <taxon>Dikarya</taxon>
        <taxon>Ascomycota</taxon>
        <taxon>Pezizomycotina</taxon>
        <taxon>Sordariomycetes</taxon>
        <taxon>Hypocreomycetidae</taxon>
        <taxon>Hypocreales</taxon>
        <taxon>Clavicipitaceae</taxon>
        <taxon>Moelleriella</taxon>
    </lineage>
</organism>
<dbReference type="PANTHER" id="PTHR47466">
    <property type="match status" value="1"/>
</dbReference>
<dbReference type="EMBL" id="AZGY01000009">
    <property type="protein sequence ID" value="KZZ95428.1"/>
    <property type="molecule type" value="Genomic_DNA"/>
</dbReference>
<evidence type="ECO:0000313" key="11">
    <source>
        <dbReference type="EMBL" id="KZZ95428.1"/>
    </source>
</evidence>
<dbReference type="SUPFAM" id="SSF55486">
    <property type="entry name" value="Metalloproteases ('zincins'), catalytic domain"/>
    <property type="match status" value="1"/>
</dbReference>
<gene>
    <name evidence="11" type="ORF">AAL_04659</name>
</gene>
<dbReference type="InterPro" id="IPR024079">
    <property type="entry name" value="MetalloPept_cat_dom_sf"/>
</dbReference>